<gene>
    <name evidence="1" type="ORF">BV22DRAFT_1015444</name>
</gene>
<evidence type="ECO:0000313" key="2">
    <source>
        <dbReference type="Proteomes" id="UP000790709"/>
    </source>
</evidence>
<keyword evidence="2" id="KW-1185">Reference proteome</keyword>
<reference evidence="1" key="1">
    <citation type="journal article" date="2021" name="New Phytol.">
        <title>Evolutionary innovations through gain and loss of genes in the ectomycorrhizal Boletales.</title>
        <authorList>
            <person name="Wu G."/>
            <person name="Miyauchi S."/>
            <person name="Morin E."/>
            <person name="Kuo A."/>
            <person name="Drula E."/>
            <person name="Varga T."/>
            <person name="Kohler A."/>
            <person name="Feng B."/>
            <person name="Cao Y."/>
            <person name="Lipzen A."/>
            <person name="Daum C."/>
            <person name="Hundley H."/>
            <person name="Pangilinan J."/>
            <person name="Johnson J."/>
            <person name="Barry K."/>
            <person name="LaButti K."/>
            <person name="Ng V."/>
            <person name="Ahrendt S."/>
            <person name="Min B."/>
            <person name="Choi I.G."/>
            <person name="Park H."/>
            <person name="Plett J.M."/>
            <person name="Magnuson J."/>
            <person name="Spatafora J.W."/>
            <person name="Nagy L.G."/>
            <person name="Henrissat B."/>
            <person name="Grigoriev I.V."/>
            <person name="Yang Z.L."/>
            <person name="Xu J."/>
            <person name="Martin F.M."/>
        </authorList>
    </citation>
    <scope>NUCLEOTIDE SEQUENCE</scope>
    <source>
        <strain evidence="1">KUC20120723A-06</strain>
    </source>
</reference>
<dbReference type="EMBL" id="MU266453">
    <property type="protein sequence ID" value="KAH7923420.1"/>
    <property type="molecule type" value="Genomic_DNA"/>
</dbReference>
<feature type="non-terminal residue" evidence="1">
    <location>
        <position position="228"/>
    </location>
</feature>
<evidence type="ECO:0000313" key="1">
    <source>
        <dbReference type="EMBL" id="KAH7923420.1"/>
    </source>
</evidence>
<sequence>MSENVKYAIFSHRWLNAGEPTFQEMSKGERQEGPGYAKLKAFCEKAKEFGCDFVWSDTCCIDKTSSTELDEAIRSMFKWYRNSHICIAYLAESRVIADFVNEEWFRRGWTLQEVLAPWRMKFYGKGWIPFSDDKNDKGDESAVLDAISKVTKIPRFDLTNFCAGKDMVRERMSWATNRRTTRIEDVAYSLVGIFDVSLTVAYGEGKKAFYRLLKAIVEESNAIDIFYW</sequence>
<accession>A0ACB8BDJ7</accession>
<comment type="caution">
    <text evidence="1">The sequence shown here is derived from an EMBL/GenBank/DDBJ whole genome shotgun (WGS) entry which is preliminary data.</text>
</comment>
<protein>
    <submittedName>
        <fullName evidence="1">HET-domain-containing protein</fullName>
    </submittedName>
</protein>
<organism evidence="1 2">
    <name type="scientific">Leucogyrophana mollusca</name>
    <dbReference type="NCBI Taxonomy" id="85980"/>
    <lineage>
        <taxon>Eukaryota</taxon>
        <taxon>Fungi</taxon>
        <taxon>Dikarya</taxon>
        <taxon>Basidiomycota</taxon>
        <taxon>Agaricomycotina</taxon>
        <taxon>Agaricomycetes</taxon>
        <taxon>Agaricomycetidae</taxon>
        <taxon>Boletales</taxon>
        <taxon>Boletales incertae sedis</taxon>
        <taxon>Leucogyrophana</taxon>
    </lineage>
</organism>
<proteinExistence type="predicted"/>
<name>A0ACB8BDJ7_9AGAM</name>
<dbReference type="Proteomes" id="UP000790709">
    <property type="component" value="Unassembled WGS sequence"/>
</dbReference>